<evidence type="ECO:0000313" key="6">
    <source>
        <dbReference type="EMBL" id="OQE34522.1"/>
    </source>
</evidence>
<evidence type="ECO:0000256" key="1">
    <source>
        <dbReference type="ARBA" id="ARBA00004141"/>
    </source>
</evidence>
<evidence type="ECO:0000256" key="4">
    <source>
        <dbReference type="ARBA" id="ARBA00023136"/>
    </source>
</evidence>
<keyword evidence="2 5" id="KW-0812">Transmembrane</keyword>
<dbReference type="PANTHER" id="PTHR23502:SF30">
    <property type="entry name" value="TRANSPORTER, PUTATIVE (AFU_ORTHOLOGUE AFUA_8G04702)-RELATED"/>
    <property type="match status" value="1"/>
</dbReference>
<feature type="transmembrane region" description="Helical" evidence="5">
    <location>
        <begin position="327"/>
        <end position="351"/>
    </location>
</feature>
<gene>
    <name evidence="6" type="ORF">PENCOP_c017G04143</name>
</gene>
<evidence type="ECO:0000256" key="5">
    <source>
        <dbReference type="SAM" id="Phobius"/>
    </source>
</evidence>
<dbReference type="GO" id="GO:0005886">
    <property type="term" value="C:plasma membrane"/>
    <property type="evidence" value="ECO:0007669"/>
    <property type="project" value="TreeGrafter"/>
</dbReference>
<feature type="transmembrane region" description="Helical" evidence="5">
    <location>
        <begin position="395"/>
        <end position="413"/>
    </location>
</feature>
<evidence type="ECO:0000256" key="2">
    <source>
        <dbReference type="ARBA" id="ARBA00022692"/>
    </source>
</evidence>
<keyword evidence="7" id="KW-1185">Reference proteome</keyword>
<keyword evidence="4 5" id="KW-0472">Membrane</keyword>
<comment type="subcellular location">
    <subcellularLocation>
        <location evidence="1">Membrane</location>
        <topology evidence="1">Multi-pass membrane protein</topology>
    </subcellularLocation>
</comment>
<dbReference type="PANTHER" id="PTHR23502">
    <property type="entry name" value="MAJOR FACILITATOR SUPERFAMILY"/>
    <property type="match status" value="1"/>
</dbReference>
<protein>
    <recommendedName>
        <fullName evidence="8">Major facilitator superfamily (MFS) profile domain-containing protein</fullName>
    </recommendedName>
</protein>
<dbReference type="Gene3D" id="3.40.50.720">
    <property type="entry name" value="NAD(P)-binding Rossmann-like Domain"/>
    <property type="match status" value="1"/>
</dbReference>
<feature type="transmembrane region" description="Helical" evidence="5">
    <location>
        <begin position="453"/>
        <end position="478"/>
    </location>
</feature>
<evidence type="ECO:0008006" key="8">
    <source>
        <dbReference type="Google" id="ProtNLM"/>
    </source>
</evidence>
<organism evidence="6 7">
    <name type="scientific">Penicillium coprophilum</name>
    <dbReference type="NCBI Taxonomy" id="36646"/>
    <lineage>
        <taxon>Eukaryota</taxon>
        <taxon>Fungi</taxon>
        <taxon>Dikarya</taxon>
        <taxon>Ascomycota</taxon>
        <taxon>Pezizomycotina</taxon>
        <taxon>Eurotiomycetes</taxon>
        <taxon>Eurotiomycetidae</taxon>
        <taxon>Eurotiales</taxon>
        <taxon>Aspergillaceae</taxon>
        <taxon>Penicillium</taxon>
    </lineage>
</organism>
<dbReference type="Pfam" id="PF00106">
    <property type="entry name" value="adh_short"/>
    <property type="match status" value="1"/>
</dbReference>
<dbReference type="FunFam" id="1.20.1250.20:FF:000319">
    <property type="entry name" value="MFS transporter, putative"/>
    <property type="match status" value="1"/>
</dbReference>
<dbReference type="SUPFAM" id="SSF51735">
    <property type="entry name" value="NAD(P)-binding Rossmann-fold domains"/>
    <property type="match status" value="1"/>
</dbReference>
<feature type="transmembrane region" description="Helical" evidence="5">
    <location>
        <begin position="664"/>
        <end position="683"/>
    </location>
</feature>
<feature type="transmembrane region" description="Helical" evidence="5">
    <location>
        <begin position="689"/>
        <end position="713"/>
    </location>
</feature>
<feature type="transmembrane region" description="Helical" evidence="5">
    <location>
        <begin position="620"/>
        <end position="643"/>
    </location>
</feature>
<dbReference type="EMBL" id="MDDG01000017">
    <property type="protein sequence ID" value="OQE34522.1"/>
    <property type="molecule type" value="Genomic_DNA"/>
</dbReference>
<feature type="transmembrane region" description="Helical" evidence="5">
    <location>
        <begin position="363"/>
        <end position="383"/>
    </location>
</feature>
<dbReference type="InterPro" id="IPR036291">
    <property type="entry name" value="NAD(P)-bd_dom_sf"/>
</dbReference>
<dbReference type="Proteomes" id="UP000191500">
    <property type="component" value="Unassembled WGS sequence"/>
</dbReference>
<dbReference type="InterPro" id="IPR011701">
    <property type="entry name" value="MFS"/>
</dbReference>
<feature type="transmembrane region" description="Helical" evidence="5">
    <location>
        <begin position="419"/>
        <end position="441"/>
    </location>
</feature>
<feature type="transmembrane region" description="Helical" evidence="5">
    <location>
        <begin position="759"/>
        <end position="780"/>
    </location>
</feature>
<feature type="transmembrane region" description="Helical" evidence="5">
    <location>
        <begin position="576"/>
        <end position="600"/>
    </location>
</feature>
<dbReference type="STRING" id="36646.A0A1V6U7R8"/>
<sequence>MSNTFDEQTQGMDVTKMFPDRVKGNTFLICGLKRGDLPATTADALAHGGAETIICTGRSQPELQPVLDHINRKYKAVKLIFVTADASSLASFQEAAHTIKKLGVTIDGFIGFPEVMAVPWELTVDGHESHFQRNYLCYFLMLNLLCDIMGPATRVVLVTSSLRNEAPAPSWEDLGFQNGDNYHCLDGYSQSMLAIILFIKSIAKKYKVAAFSANPGNTKTNVQTYIAMEDIKSWLQRKKEAGEDIPVLLQQAPKSLGQGSATVLRGLLDPELEGIDTSVIPGTVTLVDVNHDLEARHADQGDRDIVLIPTPSNDPDDPLNWSPKRKLLSTICVSIYTGFGGIACSVVYSVLKPLSEQTGLPISTLNQGTGFMFLLAGWGLLFWQPFAMQYGKRPTYLLSMMGILAMTMWGPYAKTTGQWLARCILLGFFTAPVEALPQISVTDVYFTHQRGTYMALYTCCLAGSNYIAPVICGFIAQYHGWRWVFYYPSIFVGCATVFLFFFCEETTYERASVEPSNFACTESPKLSSDGEKESAAVDTAAETGTVYTKKTYMEKLALWSPKKKTNTMFRRFWQSLYFLSWPVIFYAGFSYGSYLVYFNIMNGTTSIILGGDPYNFRSSMVGLCYLAPITGVVIGSLFTGRFSDWLIIKLARRNGGVMEAEHRLWPFIVCFVVVPCSLILWGVGAAHEIHWFGLLVAISMLGFSNACGITLSVNYFIDSYRELSSVALVSVMLIRNTMSFAISFGITPWIKDLGYQKCFISAAFVGMACASVFFFMIKFGKTFRERSREKYWKLVQENREKGMLN</sequence>
<keyword evidence="3 5" id="KW-1133">Transmembrane helix</keyword>
<dbReference type="AlphaFoldDB" id="A0A1V6U7R8"/>
<dbReference type="GO" id="GO:0022857">
    <property type="term" value="F:transmembrane transporter activity"/>
    <property type="evidence" value="ECO:0007669"/>
    <property type="project" value="InterPro"/>
</dbReference>
<feature type="transmembrane region" description="Helical" evidence="5">
    <location>
        <begin position="725"/>
        <end position="747"/>
    </location>
</feature>
<evidence type="ECO:0000256" key="3">
    <source>
        <dbReference type="ARBA" id="ARBA00022989"/>
    </source>
</evidence>
<comment type="caution">
    <text evidence="6">The sequence shown here is derived from an EMBL/GenBank/DDBJ whole genome shotgun (WGS) entry which is preliminary data.</text>
</comment>
<proteinExistence type="predicted"/>
<feature type="transmembrane region" description="Helical" evidence="5">
    <location>
        <begin position="484"/>
        <end position="503"/>
    </location>
</feature>
<dbReference type="Gene3D" id="1.20.1250.20">
    <property type="entry name" value="MFS general substrate transporter like domains"/>
    <property type="match status" value="1"/>
</dbReference>
<name>A0A1V6U7R8_9EURO</name>
<evidence type="ECO:0000313" key="7">
    <source>
        <dbReference type="Proteomes" id="UP000191500"/>
    </source>
</evidence>
<dbReference type="Pfam" id="PF07690">
    <property type="entry name" value="MFS_1"/>
    <property type="match status" value="1"/>
</dbReference>
<accession>A0A1V6U7R8</accession>
<dbReference type="InterPro" id="IPR002347">
    <property type="entry name" value="SDR_fam"/>
</dbReference>
<dbReference type="InterPro" id="IPR036259">
    <property type="entry name" value="MFS_trans_sf"/>
</dbReference>
<reference evidence="7" key="1">
    <citation type="journal article" date="2017" name="Nat. Microbiol.">
        <title>Global analysis of biosynthetic gene clusters reveals vast potential of secondary metabolite production in Penicillium species.</title>
        <authorList>
            <person name="Nielsen J.C."/>
            <person name="Grijseels S."/>
            <person name="Prigent S."/>
            <person name="Ji B."/>
            <person name="Dainat J."/>
            <person name="Nielsen K.F."/>
            <person name="Frisvad J.C."/>
            <person name="Workman M."/>
            <person name="Nielsen J."/>
        </authorList>
    </citation>
    <scope>NUCLEOTIDE SEQUENCE [LARGE SCALE GENOMIC DNA]</scope>
    <source>
        <strain evidence="7">IBT 31321</strain>
    </source>
</reference>
<dbReference type="SUPFAM" id="SSF103473">
    <property type="entry name" value="MFS general substrate transporter"/>
    <property type="match status" value="1"/>
</dbReference>